<evidence type="ECO:0000313" key="2">
    <source>
        <dbReference type="Proteomes" id="UP000030130"/>
    </source>
</evidence>
<protein>
    <submittedName>
        <fullName evidence="1">Uncharacterized protein</fullName>
    </submittedName>
</protein>
<dbReference type="AlphaFoldDB" id="A0A0A2F834"/>
<proteinExistence type="predicted"/>
<organism evidence="1 2">
    <name type="scientific">Porphyromonas gulae</name>
    <dbReference type="NCBI Taxonomy" id="111105"/>
    <lineage>
        <taxon>Bacteria</taxon>
        <taxon>Pseudomonadati</taxon>
        <taxon>Bacteroidota</taxon>
        <taxon>Bacteroidia</taxon>
        <taxon>Bacteroidales</taxon>
        <taxon>Porphyromonadaceae</taxon>
        <taxon>Porphyromonas</taxon>
    </lineage>
</organism>
<evidence type="ECO:0000313" key="1">
    <source>
        <dbReference type="EMBL" id="KGN86210.1"/>
    </source>
</evidence>
<dbReference type="Proteomes" id="UP000030130">
    <property type="component" value="Unassembled WGS sequence"/>
</dbReference>
<gene>
    <name evidence="1" type="ORF">HR08_04425</name>
</gene>
<dbReference type="EMBL" id="JRAI01000040">
    <property type="protein sequence ID" value="KGN86210.1"/>
    <property type="molecule type" value="Genomic_DNA"/>
</dbReference>
<name>A0A0A2F834_9PORP</name>
<dbReference type="RefSeq" id="WP_039420737.1">
    <property type="nucleotide sequence ID" value="NZ_JRAI01000040.1"/>
</dbReference>
<comment type="caution">
    <text evidence="1">The sequence shown here is derived from an EMBL/GenBank/DDBJ whole genome shotgun (WGS) entry which is preliminary data.</text>
</comment>
<accession>A0A0A2F834</accession>
<dbReference type="OrthoDB" id="1013694at2"/>
<sequence>MMTDTQDNEPIVFGEHNVHAENLSIGRLVTYFPWTEYFNALGMAGAYPALLYTDEKADALYEAVSSLLGEWIVSGDPWIDLSLFFHDVEGGQPEGDLEVVLYSHLSDEDIMPVASLSLYDMGCYLLEAAAAWIADQEAYGMQTEIERKDISRRPSEEGIRLTGHWVLRAIES</sequence>
<reference evidence="1 2" key="1">
    <citation type="submission" date="2014-08" db="EMBL/GenBank/DDBJ databases">
        <title>Porphyromonas gulae strain:COT-052_OH1451 Genome sequencing.</title>
        <authorList>
            <person name="Wallis C."/>
            <person name="Deusch O."/>
            <person name="O'Flynn C."/>
            <person name="Davis I."/>
            <person name="Jospin G."/>
            <person name="Darling A.E."/>
            <person name="Coil D.A."/>
            <person name="Alexiev A."/>
            <person name="Horsfall A."/>
            <person name="Kirkwood N."/>
            <person name="Harris S."/>
            <person name="Eisen J.A."/>
        </authorList>
    </citation>
    <scope>NUCLEOTIDE SEQUENCE [LARGE SCALE GENOMIC DNA]</scope>
    <source>
        <strain evidence="2">COT-052 OH1451</strain>
    </source>
</reference>